<evidence type="ECO:0000256" key="1">
    <source>
        <dbReference type="SAM" id="SignalP"/>
    </source>
</evidence>
<dbReference type="AlphaFoldDB" id="A0A0E1NIE7"/>
<dbReference type="Proteomes" id="UP000041601">
    <property type="component" value="Unassembled WGS sequence"/>
</dbReference>
<evidence type="ECO:0000313" key="5">
    <source>
        <dbReference type="Proteomes" id="UP000048841"/>
    </source>
</evidence>
<protein>
    <recommendedName>
        <fullName evidence="6">Lipoprotein</fullName>
    </recommendedName>
</protein>
<accession>A0A0E1NIE7</accession>
<reference evidence="3 4" key="2">
    <citation type="submission" date="2015-03" db="EMBL/GenBank/DDBJ databases">
        <authorList>
            <consortium name="Pathogen Informatics"/>
            <person name="Murphy D."/>
        </authorList>
    </citation>
    <scope>NUCLEOTIDE SEQUENCE [LARGE SCALE GENOMIC DNA]</scope>
    <source>
        <strain evidence="3 4">IP05342</strain>
    </source>
</reference>
<dbReference type="Proteomes" id="UP000048841">
    <property type="component" value="Unassembled WGS sequence"/>
</dbReference>
<name>A0A0E1NIE7_YEREN</name>
<sequence>MRFHKIVIIFSMLTALPVASAFACFHQPSCFIRCAQLPLWEVPFCDLGTMHKPALQNGNLKNPIALYSSSKINHSDEGLFNVKELYRQ</sequence>
<proteinExistence type="predicted"/>
<dbReference type="EMBL" id="CPXJ01000006">
    <property type="protein sequence ID" value="CND23015.1"/>
    <property type="molecule type" value="Genomic_DNA"/>
</dbReference>
<gene>
    <name evidence="2" type="ORF">ERS137941_00258</name>
    <name evidence="3" type="ORF">ERS137959_00652</name>
</gene>
<evidence type="ECO:0000313" key="3">
    <source>
        <dbReference type="EMBL" id="CND23015.1"/>
    </source>
</evidence>
<dbReference type="PATRIC" id="fig|630.129.peg.1112"/>
<dbReference type="KEGG" id="yet:CH48_2763"/>
<keyword evidence="1" id="KW-0732">Signal</keyword>
<dbReference type="PROSITE" id="PS51257">
    <property type="entry name" value="PROKAR_LIPOPROTEIN"/>
    <property type="match status" value="1"/>
</dbReference>
<reference evidence="2 5" key="1">
    <citation type="submission" date="2015-03" db="EMBL/GenBank/DDBJ databases">
        <authorList>
            <person name="Murphy D."/>
        </authorList>
    </citation>
    <scope>NUCLEOTIDE SEQUENCE [LARGE SCALE GENOMIC DNA]</scope>
    <source>
        <strain evidence="2 5">IP26249</strain>
    </source>
</reference>
<feature type="chain" id="PRO_5009764235" description="Lipoprotein" evidence="1">
    <location>
        <begin position="24"/>
        <end position="88"/>
    </location>
</feature>
<organism evidence="2 5">
    <name type="scientific">Yersinia enterocolitica</name>
    <dbReference type="NCBI Taxonomy" id="630"/>
    <lineage>
        <taxon>Bacteria</taxon>
        <taxon>Pseudomonadati</taxon>
        <taxon>Pseudomonadota</taxon>
        <taxon>Gammaproteobacteria</taxon>
        <taxon>Enterobacterales</taxon>
        <taxon>Yersiniaceae</taxon>
        <taxon>Yersinia</taxon>
    </lineage>
</organism>
<dbReference type="EMBL" id="CGBR01000001">
    <property type="protein sequence ID" value="CFQ51376.1"/>
    <property type="molecule type" value="Genomic_DNA"/>
</dbReference>
<evidence type="ECO:0000313" key="2">
    <source>
        <dbReference type="EMBL" id="CFQ51376.1"/>
    </source>
</evidence>
<evidence type="ECO:0008006" key="6">
    <source>
        <dbReference type="Google" id="ProtNLM"/>
    </source>
</evidence>
<keyword evidence="4" id="KW-1185">Reference proteome</keyword>
<evidence type="ECO:0000313" key="4">
    <source>
        <dbReference type="Proteomes" id="UP000041601"/>
    </source>
</evidence>
<dbReference type="RefSeq" id="WP_005158231.1">
    <property type="nucleotide sequence ID" value="NZ_CP016937.1"/>
</dbReference>
<feature type="signal peptide" evidence="1">
    <location>
        <begin position="1"/>
        <end position="23"/>
    </location>
</feature>